<name>A0AAD6TEP5_9AGAR</name>
<dbReference type="EMBL" id="JARJCM010000007">
    <property type="protein sequence ID" value="KAJ7044297.1"/>
    <property type="molecule type" value="Genomic_DNA"/>
</dbReference>
<keyword evidence="3" id="KW-1185">Reference proteome</keyword>
<sequence>MIDSMIRLIDGHGHVTHVQTAFAPLSLALHRAASHLKEGSTVHTVFARHICLVISRTRRWLLRLDLNAKLFVSLEKVSSDDEIEFKLNDPSPNSSFHRSLENTNLLKNQNYVGTKYGLGGGACGAGYRDERKRGTVQAQRRVRVCADSYHECSTCTRSASAGAGASVRRVRETGPGGGWGESGNEQLDSMSLKLELGHLETTLGMQATLRAVEERRGLRVILRRKPKFQGHAQFRRFVLHRSRNEVVRQSECSQTGKCNDTHLGTSLPAPESRLDGEQAKRRSGLSASTIHREDSSCKLVRRVNQTVLRRVEGKAIQSSHVEEDAGGVQLAMAVIRCNVRGDCVLG</sequence>
<evidence type="ECO:0000256" key="1">
    <source>
        <dbReference type="SAM" id="MobiDB-lite"/>
    </source>
</evidence>
<gene>
    <name evidence="2" type="ORF">C8F04DRAFT_1174734</name>
</gene>
<accession>A0AAD6TEP5</accession>
<protein>
    <submittedName>
        <fullName evidence="2">Uncharacterized protein</fullName>
    </submittedName>
</protein>
<dbReference type="AlphaFoldDB" id="A0AAD6TEP5"/>
<evidence type="ECO:0000313" key="2">
    <source>
        <dbReference type="EMBL" id="KAJ7044297.1"/>
    </source>
</evidence>
<dbReference type="Proteomes" id="UP001218188">
    <property type="component" value="Unassembled WGS sequence"/>
</dbReference>
<organism evidence="2 3">
    <name type="scientific">Mycena alexandri</name>
    <dbReference type="NCBI Taxonomy" id="1745969"/>
    <lineage>
        <taxon>Eukaryota</taxon>
        <taxon>Fungi</taxon>
        <taxon>Dikarya</taxon>
        <taxon>Basidiomycota</taxon>
        <taxon>Agaricomycotina</taxon>
        <taxon>Agaricomycetes</taxon>
        <taxon>Agaricomycetidae</taxon>
        <taxon>Agaricales</taxon>
        <taxon>Marasmiineae</taxon>
        <taxon>Mycenaceae</taxon>
        <taxon>Mycena</taxon>
    </lineage>
</organism>
<reference evidence="2" key="1">
    <citation type="submission" date="2023-03" db="EMBL/GenBank/DDBJ databases">
        <title>Massive genome expansion in bonnet fungi (Mycena s.s.) driven by repeated elements and novel gene families across ecological guilds.</title>
        <authorList>
            <consortium name="Lawrence Berkeley National Laboratory"/>
            <person name="Harder C.B."/>
            <person name="Miyauchi S."/>
            <person name="Viragh M."/>
            <person name="Kuo A."/>
            <person name="Thoen E."/>
            <person name="Andreopoulos B."/>
            <person name="Lu D."/>
            <person name="Skrede I."/>
            <person name="Drula E."/>
            <person name="Henrissat B."/>
            <person name="Morin E."/>
            <person name="Kohler A."/>
            <person name="Barry K."/>
            <person name="LaButti K."/>
            <person name="Morin E."/>
            <person name="Salamov A."/>
            <person name="Lipzen A."/>
            <person name="Mereny Z."/>
            <person name="Hegedus B."/>
            <person name="Baldrian P."/>
            <person name="Stursova M."/>
            <person name="Weitz H."/>
            <person name="Taylor A."/>
            <person name="Grigoriev I.V."/>
            <person name="Nagy L.G."/>
            <person name="Martin F."/>
            <person name="Kauserud H."/>
        </authorList>
    </citation>
    <scope>NUCLEOTIDE SEQUENCE</scope>
    <source>
        <strain evidence="2">CBHHK200</strain>
    </source>
</reference>
<feature type="region of interest" description="Disordered" evidence="1">
    <location>
        <begin position="261"/>
        <end position="287"/>
    </location>
</feature>
<evidence type="ECO:0000313" key="3">
    <source>
        <dbReference type="Proteomes" id="UP001218188"/>
    </source>
</evidence>
<proteinExistence type="predicted"/>
<comment type="caution">
    <text evidence="2">The sequence shown here is derived from an EMBL/GenBank/DDBJ whole genome shotgun (WGS) entry which is preliminary data.</text>
</comment>